<dbReference type="EMBL" id="GBRH01225420">
    <property type="protein sequence ID" value="JAD72475.1"/>
    <property type="molecule type" value="Transcribed_RNA"/>
</dbReference>
<sequence length="36" mass="4453">MKAKQPKVQSCFCWDLWFQQHILHEGKTLFLMNFLR</sequence>
<accession>A0A0A9CGE8</accession>
<dbReference type="AlphaFoldDB" id="A0A0A9CGE8"/>
<organism evidence="1">
    <name type="scientific">Arundo donax</name>
    <name type="common">Giant reed</name>
    <name type="synonym">Donax arundinaceus</name>
    <dbReference type="NCBI Taxonomy" id="35708"/>
    <lineage>
        <taxon>Eukaryota</taxon>
        <taxon>Viridiplantae</taxon>
        <taxon>Streptophyta</taxon>
        <taxon>Embryophyta</taxon>
        <taxon>Tracheophyta</taxon>
        <taxon>Spermatophyta</taxon>
        <taxon>Magnoliopsida</taxon>
        <taxon>Liliopsida</taxon>
        <taxon>Poales</taxon>
        <taxon>Poaceae</taxon>
        <taxon>PACMAD clade</taxon>
        <taxon>Arundinoideae</taxon>
        <taxon>Arundineae</taxon>
        <taxon>Arundo</taxon>
    </lineage>
</organism>
<name>A0A0A9CGE8_ARUDO</name>
<evidence type="ECO:0000313" key="1">
    <source>
        <dbReference type="EMBL" id="JAD72475.1"/>
    </source>
</evidence>
<reference evidence="1" key="2">
    <citation type="journal article" date="2015" name="Data Brief">
        <title>Shoot transcriptome of the giant reed, Arundo donax.</title>
        <authorList>
            <person name="Barrero R.A."/>
            <person name="Guerrero F.D."/>
            <person name="Moolhuijzen P."/>
            <person name="Goolsby J.A."/>
            <person name="Tidwell J."/>
            <person name="Bellgard S.E."/>
            <person name="Bellgard M.I."/>
        </authorList>
    </citation>
    <scope>NUCLEOTIDE SEQUENCE</scope>
    <source>
        <tissue evidence="1">Shoot tissue taken approximately 20 cm above the soil surface</tissue>
    </source>
</reference>
<protein>
    <submittedName>
        <fullName evidence="1">Uncharacterized protein</fullName>
    </submittedName>
</protein>
<reference evidence="1" key="1">
    <citation type="submission" date="2014-09" db="EMBL/GenBank/DDBJ databases">
        <authorList>
            <person name="Magalhaes I.L.F."/>
            <person name="Oliveira U."/>
            <person name="Santos F.R."/>
            <person name="Vidigal T.H.D.A."/>
            <person name="Brescovit A.D."/>
            <person name="Santos A.J."/>
        </authorList>
    </citation>
    <scope>NUCLEOTIDE SEQUENCE</scope>
    <source>
        <tissue evidence="1">Shoot tissue taken approximately 20 cm above the soil surface</tissue>
    </source>
</reference>
<proteinExistence type="predicted"/>